<proteinExistence type="predicted"/>
<keyword evidence="2" id="KW-0812">Transmembrane</keyword>
<keyword evidence="4" id="KW-1185">Reference proteome</keyword>
<comment type="caution">
    <text evidence="3">The sequence shown here is derived from an EMBL/GenBank/DDBJ whole genome shotgun (WGS) entry which is preliminary data.</text>
</comment>
<gene>
    <name evidence="3" type="ORF">CHARACLAT_033583</name>
</gene>
<feature type="transmembrane region" description="Helical" evidence="2">
    <location>
        <begin position="12"/>
        <end position="35"/>
    </location>
</feature>
<sequence>PPAVQHTNVELLPVMAGVLAALVIVLVVGIAFICAHKKKKATKVEEDDQEMTYADVRIVKKQERKEEVNVADVEYSQVTFSKRPKSRPDRPNPTMDDTVYAQVRKGR</sequence>
<keyword evidence="2" id="KW-0472">Membrane</keyword>
<feature type="non-terminal residue" evidence="3">
    <location>
        <position position="1"/>
    </location>
</feature>
<accession>A0ABU7DWJ6</accession>
<feature type="region of interest" description="Disordered" evidence="1">
    <location>
        <begin position="79"/>
        <end position="107"/>
    </location>
</feature>
<organism evidence="3 4">
    <name type="scientific">Characodon lateralis</name>
    <dbReference type="NCBI Taxonomy" id="208331"/>
    <lineage>
        <taxon>Eukaryota</taxon>
        <taxon>Metazoa</taxon>
        <taxon>Chordata</taxon>
        <taxon>Craniata</taxon>
        <taxon>Vertebrata</taxon>
        <taxon>Euteleostomi</taxon>
        <taxon>Actinopterygii</taxon>
        <taxon>Neopterygii</taxon>
        <taxon>Teleostei</taxon>
        <taxon>Neoteleostei</taxon>
        <taxon>Acanthomorphata</taxon>
        <taxon>Ovalentaria</taxon>
        <taxon>Atherinomorphae</taxon>
        <taxon>Cyprinodontiformes</taxon>
        <taxon>Goodeidae</taxon>
        <taxon>Characodon</taxon>
    </lineage>
</organism>
<evidence type="ECO:0000313" key="4">
    <source>
        <dbReference type="Proteomes" id="UP001352852"/>
    </source>
</evidence>
<protein>
    <submittedName>
        <fullName evidence="3">Uncharacterized protein</fullName>
    </submittedName>
</protein>
<keyword evidence="2" id="KW-1133">Transmembrane helix</keyword>
<dbReference type="EMBL" id="JAHUTJ010040370">
    <property type="protein sequence ID" value="MED6279352.1"/>
    <property type="molecule type" value="Genomic_DNA"/>
</dbReference>
<evidence type="ECO:0000256" key="2">
    <source>
        <dbReference type="SAM" id="Phobius"/>
    </source>
</evidence>
<evidence type="ECO:0000256" key="1">
    <source>
        <dbReference type="SAM" id="MobiDB-lite"/>
    </source>
</evidence>
<name>A0ABU7DWJ6_9TELE</name>
<dbReference type="Proteomes" id="UP001352852">
    <property type="component" value="Unassembled WGS sequence"/>
</dbReference>
<reference evidence="3 4" key="1">
    <citation type="submission" date="2021-06" db="EMBL/GenBank/DDBJ databases">
        <authorList>
            <person name="Palmer J.M."/>
        </authorList>
    </citation>
    <scope>NUCLEOTIDE SEQUENCE [LARGE SCALE GENOMIC DNA]</scope>
    <source>
        <strain evidence="3 4">CL_MEX2019</strain>
        <tissue evidence="3">Muscle</tissue>
    </source>
</reference>
<evidence type="ECO:0000313" key="3">
    <source>
        <dbReference type="EMBL" id="MED6279352.1"/>
    </source>
</evidence>